<dbReference type="RefSeq" id="WP_190891982.1">
    <property type="nucleotide sequence ID" value="NZ_JACWZY010000041.1"/>
</dbReference>
<evidence type="ECO:0000313" key="3">
    <source>
        <dbReference type="Proteomes" id="UP000598820"/>
    </source>
</evidence>
<evidence type="ECO:0000313" key="2">
    <source>
        <dbReference type="EMBL" id="MBD2704977.1"/>
    </source>
</evidence>
<reference evidence="2" key="1">
    <citation type="submission" date="2020-09" db="EMBL/GenBank/DDBJ databases">
        <authorList>
            <person name="Kim M.K."/>
        </authorList>
    </citation>
    <scope>NUCLEOTIDE SEQUENCE</scope>
    <source>
        <strain evidence="2">BT702</strain>
    </source>
</reference>
<feature type="chain" id="PRO_5038014473" evidence="1">
    <location>
        <begin position="26"/>
        <end position="50"/>
    </location>
</feature>
<gene>
    <name evidence="2" type="ORF">IC229_30390</name>
</gene>
<feature type="signal peptide" evidence="1">
    <location>
        <begin position="1"/>
        <end position="25"/>
    </location>
</feature>
<accession>A0A927G9U3</accession>
<dbReference type="EMBL" id="JACWZY010000041">
    <property type="protein sequence ID" value="MBD2704977.1"/>
    <property type="molecule type" value="Genomic_DNA"/>
</dbReference>
<comment type="caution">
    <text evidence="2">The sequence shown here is derived from an EMBL/GenBank/DDBJ whole genome shotgun (WGS) entry which is preliminary data.</text>
</comment>
<name>A0A927G9U3_9BACT</name>
<evidence type="ECO:0000256" key="1">
    <source>
        <dbReference type="SAM" id="SignalP"/>
    </source>
</evidence>
<sequence>MLSFTLRTAVASVSLISGLTMNVLAQQIDTLGTSRVFSLGCNATLVWKAG</sequence>
<proteinExistence type="predicted"/>
<organism evidence="2 3">
    <name type="scientific">Spirosoma profusum</name>
    <dbReference type="NCBI Taxonomy" id="2771354"/>
    <lineage>
        <taxon>Bacteria</taxon>
        <taxon>Pseudomonadati</taxon>
        <taxon>Bacteroidota</taxon>
        <taxon>Cytophagia</taxon>
        <taxon>Cytophagales</taxon>
        <taxon>Cytophagaceae</taxon>
        <taxon>Spirosoma</taxon>
    </lineage>
</organism>
<keyword evidence="3" id="KW-1185">Reference proteome</keyword>
<dbReference type="Proteomes" id="UP000598820">
    <property type="component" value="Unassembled WGS sequence"/>
</dbReference>
<dbReference type="AlphaFoldDB" id="A0A927G9U3"/>
<protein>
    <submittedName>
        <fullName evidence="2">Uncharacterized protein</fullName>
    </submittedName>
</protein>
<keyword evidence="1" id="KW-0732">Signal</keyword>